<reference evidence="3 4" key="1">
    <citation type="submission" date="2023-08" db="EMBL/GenBank/DDBJ databases">
        <authorList>
            <person name="Joshi A."/>
            <person name="Thite S."/>
        </authorList>
    </citation>
    <scope>NUCLEOTIDE SEQUENCE [LARGE SCALE GENOMIC DNA]</scope>
    <source>
        <strain evidence="3 4">AC40</strain>
    </source>
</reference>
<dbReference type="CDD" id="cd07814">
    <property type="entry name" value="SRPBCC_CalC_Aha1-like"/>
    <property type="match status" value="1"/>
</dbReference>
<evidence type="ECO:0000259" key="2">
    <source>
        <dbReference type="Pfam" id="PF08327"/>
    </source>
</evidence>
<name>A0ABT9H188_9GAMM</name>
<feature type="domain" description="Activator of Hsp90 ATPase homologue 1/2-like C-terminal" evidence="2">
    <location>
        <begin position="11"/>
        <end position="129"/>
    </location>
</feature>
<sequence>MVNIEHIQYVNATASQVYQALTTEAGLAAIWTQELVFTAEVDAINEFRFGDETPTKMQITKLTPNQGMSWLCVNSDPEWIGTSVHFQLHETGGKTSVTLRHTDWRELTDFYRFCNYNWAIFLLSLKEYCEAGTGINYQVRKF</sequence>
<dbReference type="RefSeq" id="WP_305894321.1">
    <property type="nucleotide sequence ID" value="NZ_JAUZVZ010000018.1"/>
</dbReference>
<evidence type="ECO:0000256" key="1">
    <source>
        <dbReference type="ARBA" id="ARBA00006817"/>
    </source>
</evidence>
<protein>
    <submittedName>
        <fullName evidence="3">SRPBCC domain-containing protein</fullName>
    </submittedName>
</protein>
<evidence type="ECO:0000313" key="4">
    <source>
        <dbReference type="Proteomes" id="UP001231616"/>
    </source>
</evidence>
<accession>A0ABT9H188</accession>
<dbReference type="EMBL" id="JAUZVZ010000018">
    <property type="protein sequence ID" value="MDP4537060.1"/>
    <property type="molecule type" value="Genomic_DNA"/>
</dbReference>
<dbReference type="InterPro" id="IPR013538">
    <property type="entry name" value="ASHA1/2-like_C"/>
</dbReference>
<dbReference type="InterPro" id="IPR023393">
    <property type="entry name" value="START-like_dom_sf"/>
</dbReference>
<gene>
    <name evidence="3" type="ORF">Q3O60_12740</name>
</gene>
<proteinExistence type="inferred from homology"/>
<evidence type="ECO:0000313" key="3">
    <source>
        <dbReference type="EMBL" id="MDP4537060.1"/>
    </source>
</evidence>
<keyword evidence="4" id="KW-1185">Reference proteome</keyword>
<comment type="caution">
    <text evidence="3">The sequence shown here is derived from an EMBL/GenBank/DDBJ whole genome shotgun (WGS) entry which is preliminary data.</text>
</comment>
<dbReference type="Gene3D" id="3.30.530.20">
    <property type="match status" value="1"/>
</dbReference>
<dbReference type="Proteomes" id="UP001231616">
    <property type="component" value="Unassembled WGS sequence"/>
</dbReference>
<organism evidence="3 4">
    <name type="scientific">Alkalimonas collagenimarina</name>
    <dbReference type="NCBI Taxonomy" id="400390"/>
    <lineage>
        <taxon>Bacteria</taxon>
        <taxon>Pseudomonadati</taxon>
        <taxon>Pseudomonadota</taxon>
        <taxon>Gammaproteobacteria</taxon>
        <taxon>Alkalimonas</taxon>
    </lineage>
</organism>
<comment type="similarity">
    <text evidence="1">Belongs to the AHA1 family.</text>
</comment>
<dbReference type="SUPFAM" id="SSF55961">
    <property type="entry name" value="Bet v1-like"/>
    <property type="match status" value="1"/>
</dbReference>
<dbReference type="Pfam" id="PF08327">
    <property type="entry name" value="AHSA1"/>
    <property type="match status" value="1"/>
</dbReference>